<dbReference type="EMBL" id="JAGQKY010000192">
    <property type="protein sequence ID" value="MCA9397913.1"/>
    <property type="molecule type" value="Genomic_DNA"/>
</dbReference>
<keyword evidence="1" id="KW-0472">Membrane</keyword>
<dbReference type="AlphaFoldDB" id="A0A955LWB5"/>
<evidence type="ECO:0000313" key="3">
    <source>
        <dbReference type="Proteomes" id="UP000699691"/>
    </source>
</evidence>
<feature type="non-terminal residue" evidence="2">
    <location>
        <position position="1"/>
    </location>
</feature>
<accession>A0A955LWB5</accession>
<sequence>GAVFLKAHWSYEIIDPMQETKLGMNLPKSSTTVTTFSKVLAMFLFVLFPIVAFILGVQYQNRVLKSSCDQESAFTDTDMSLSNTAKTDLPPVATTGENRTFRHFVPKELSFKSFTLSFPAKWSLTLDGKVVADNTYDDASEALFLKLDKGKSSMSLISAPIGGGWCHFPEDGTMDGPYGKYGAYEDIRVDESGIWRRSESLNLKSSDDEGFSLFTVCYKADKDAELFGSTTPIGSIQYRVALGDEESILQFDQVVKDARIID</sequence>
<comment type="caution">
    <text evidence="2">The sequence shown here is derived from an EMBL/GenBank/DDBJ whole genome shotgun (WGS) entry which is preliminary data.</text>
</comment>
<feature type="transmembrane region" description="Helical" evidence="1">
    <location>
        <begin position="39"/>
        <end position="57"/>
    </location>
</feature>
<reference evidence="2" key="2">
    <citation type="journal article" date="2021" name="Microbiome">
        <title>Successional dynamics and alternative stable states in a saline activated sludge microbial community over 9 years.</title>
        <authorList>
            <person name="Wang Y."/>
            <person name="Ye J."/>
            <person name="Ju F."/>
            <person name="Liu L."/>
            <person name="Boyd J.A."/>
            <person name="Deng Y."/>
            <person name="Parks D.H."/>
            <person name="Jiang X."/>
            <person name="Yin X."/>
            <person name="Woodcroft B.J."/>
            <person name="Tyson G.W."/>
            <person name="Hugenholtz P."/>
            <person name="Polz M.F."/>
            <person name="Zhang T."/>
        </authorList>
    </citation>
    <scope>NUCLEOTIDE SEQUENCE</scope>
    <source>
        <strain evidence="2">HKST-UBA02</strain>
    </source>
</reference>
<name>A0A955LWB5_UNCKA</name>
<keyword evidence="1" id="KW-0812">Transmembrane</keyword>
<proteinExistence type="predicted"/>
<dbReference type="Proteomes" id="UP000699691">
    <property type="component" value="Unassembled WGS sequence"/>
</dbReference>
<evidence type="ECO:0000313" key="2">
    <source>
        <dbReference type="EMBL" id="MCA9397913.1"/>
    </source>
</evidence>
<evidence type="ECO:0000256" key="1">
    <source>
        <dbReference type="SAM" id="Phobius"/>
    </source>
</evidence>
<keyword evidence="1" id="KW-1133">Transmembrane helix</keyword>
<organism evidence="2 3">
    <name type="scientific">candidate division WWE3 bacterium</name>
    <dbReference type="NCBI Taxonomy" id="2053526"/>
    <lineage>
        <taxon>Bacteria</taxon>
        <taxon>Katanobacteria</taxon>
    </lineage>
</organism>
<protein>
    <submittedName>
        <fullName evidence="2">Uncharacterized protein</fullName>
    </submittedName>
</protein>
<gene>
    <name evidence="2" type="ORF">KC573_03710</name>
</gene>
<reference evidence="2" key="1">
    <citation type="submission" date="2020-04" db="EMBL/GenBank/DDBJ databases">
        <authorList>
            <person name="Zhang T."/>
        </authorList>
    </citation>
    <scope>NUCLEOTIDE SEQUENCE</scope>
    <source>
        <strain evidence="2">HKST-UBA02</strain>
    </source>
</reference>